<dbReference type="SMART" id="SM00710">
    <property type="entry name" value="PbH1"/>
    <property type="match status" value="28"/>
</dbReference>
<evidence type="ECO:0000313" key="5">
    <source>
        <dbReference type="Proteomes" id="UP000326570"/>
    </source>
</evidence>
<feature type="region of interest" description="Disordered" evidence="1">
    <location>
        <begin position="1"/>
        <end position="23"/>
    </location>
</feature>
<dbReference type="Pfam" id="PF00801">
    <property type="entry name" value="PKD"/>
    <property type="match status" value="3"/>
</dbReference>
<dbReference type="Pfam" id="PF14873">
    <property type="entry name" value="BNR_assoc_N"/>
    <property type="match status" value="1"/>
</dbReference>
<dbReference type="EMBL" id="VTWT01000003">
    <property type="protein sequence ID" value="KAA9340049.1"/>
    <property type="molecule type" value="Genomic_DNA"/>
</dbReference>
<dbReference type="Gene3D" id="2.60.40.10">
    <property type="entry name" value="Immunoglobulins"/>
    <property type="match status" value="3"/>
</dbReference>
<evidence type="ECO:0000259" key="3">
    <source>
        <dbReference type="PROSITE" id="PS51841"/>
    </source>
</evidence>
<feature type="domain" description="PKD" evidence="2">
    <location>
        <begin position="2545"/>
        <end position="2619"/>
    </location>
</feature>
<dbReference type="InterPro" id="IPR013783">
    <property type="entry name" value="Ig-like_fold"/>
</dbReference>
<feature type="domain" description="LTD" evidence="3">
    <location>
        <begin position="2753"/>
        <end position="2892"/>
    </location>
</feature>
<feature type="domain" description="PKD" evidence="2">
    <location>
        <begin position="3007"/>
        <end position="3080"/>
    </location>
</feature>
<feature type="domain" description="LTD" evidence="3">
    <location>
        <begin position="1829"/>
        <end position="1968"/>
    </location>
</feature>
<feature type="compositionally biased region" description="Low complexity" evidence="1">
    <location>
        <begin position="203"/>
        <end position="218"/>
    </location>
</feature>
<dbReference type="Gene3D" id="2.160.20.10">
    <property type="entry name" value="Single-stranded right-handed beta-helix, Pectin lyase-like"/>
    <property type="match status" value="3"/>
</dbReference>
<name>A0A5N1J4P6_9BACT</name>
<gene>
    <name evidence="4" type="ORF">F0P94_06785</name>
</gene>
<dbReference type="InterPro" id="IPR006626">
    <property type="entry name" value="PbH1"/>
</dbReference>
<dbReference type="PROSITE" id="PS51841">
    <property type="entry name" value="LTD"/>
    <property type="match status" value="3"/>
</dbReference>
<dbReference type="Pfam" id="PF00932">
    <property type="entry name" value="LTD"/>
    <property type="match status" value="3"/>
</dbReference>
<dbReference type="InterPro" id="IPR000601">
    <property type="entry name" value="PKD_dom"/>
</dbReference>
<dbReference type="InterPro" id="IPR035986">
    <property type="entry name" value="PKD_dom_sf"/>
</dbReference>
<evidence type="ECO:0000259" key="2">
    <source>
        <dbReference type="PROSITE" id="PS50093"/>
    </source>
</evidence>
<accession>A0A5N1J4P6</accession>
<dbReference type="InterPro" id="IPR001322">
    <property type="entry name" value="Lamin_tail_dom"/>
</dbReference>
<dbReference type="SUPFAM" id="SSF49299">
    <property type="entry name" value="PKD domain"/>
    <property type="match status" value="3"/>
</dbReference>
<proteinExistence type="predicted"/>
<feature type="region of interest" description="Disordered" evidence="1">
    <location>
        <begin position="200"/>
        <end position="220"/>
    </location>
</feature>
<dbReference type="InterPro" id="IPR029456">
    <property type="entry name" value="Sialidase_N"/>
</dbReference>
<protein>
    <submittedName>
        <fullName evidence="4">PKD domain-containing protein</fullName>
    </submittedName>
</protein>
<dbReference type="InterPro" id="IPR026444">
    <property type="entry name" value="Secre_tail"/>
</dbReference>
<dbReference type="Pfam" id="PF18962">
    <property type="entry name" value="Por_Secre_tail"/>
    <property type="match status" value="1"/>
</dbReference>
<dbReference type="Gene3D" id="2.60.40.1290">
    <property type="match status" value="3"/>
</dbReference>
<dbReference type="InterPro" id="IPR012334">
    <property type="entry name" value="Pectin_lyas_fold"/>
</dbReference>
<dbReference type="NCBIfam" id="TIGR04183">
    <property type="entry name" value="Por_Secre_tail"/>
    <property type="match status" value="1"/>
</dbReference>
<keyword evidence="5" id="KW-1185">Reference proteome</keyword>
<dbReference type="PROSITE" id="PS50093">
    <property type="entry name" value="PKD"/>
    <property type="match status" value="3"/>
</dbReference>
<organism evidence="4 5">
    <name type="scientific">Adhaeribacter soli</name>
    <dbReference type="NCBI Taxonomy" id="2607655"/>
    <lineage>
        <taxon>Bacteria</taxon>
        <taxon>Pseudomonadati</taxon>
        <taxon>Bacteroidota</taxon>
        <taxon>Cytophagia</taxon>
        <taxon>Cytophagales</taxon>
        <taxon>Hymenobacteraceae</taxon>
        <taxon>Adhaeribacter</taxon>
    </lineage>
</organism>
<feature type="domain" description="LTD" evidence="3">
    <location>
        <begin position="2291"/>
        <end position="2430"/>
    </location>
</feature>
<dbReference type="InterPro" id="IPR045474">
    <property type="entry name" value="GEVED"/>
</dbReference>
<dbReference type="SUPFAM" id="SSF51126">
    <property type="entry name" value="Pectin lyase-like"/>
    <property type="match status" value="4"/>
</dbReference>
<comment type="caution">
    <text evidence="4">The sequence shown here is derived from an EMBL/GenBank/DDBJ whole genome shotgun (WGS) entry which is preliminary data.</text>
</comment>
<dbReference type="SMART" id="SM00089">
    <property type="entry name" value="PKD"/>
    <property type="match status" value="4"/>
</dbReference>
<dbReference type="InterPro" id="IPR022409">
    <property type="entry name" value="PKD/Chitinase_dom"/>
</dbReference>
<reference evidence="4 5" key="1">
    <citation type="submission" date="2019-09" db="EMBL/GenBank/DDBJ databases">
        <title>Genome sequence of Adhaeribacter sp. M2.</title>
        <authorList>
            <person name="Srinivasan S."/>
        </authorList>
    </citation>
    <scope>NUCLEOTIDE SEQUENCE [LARGE SCALE GENOMIC DNA]</scope>
    <source>
        <strain evidence="4 5">M2</strain>
    </source>
</reference>
<dbReference type="InterPro" id="IPR011050">
    <property type="entry name" value="Pectin_lyase_fold/virulence"/>
</dbReference>
<evidence type="ECO:0000256" key="1">
    <source>
        <dbReference type="SAM" id="MobiDB-lite"/>
    </source>
</evidence>
<sequence length="4629" mass="477910">MQKRLPTERLSNCRHSEHRSGGLLSRSRRKPFQKWRSLLLWFMVMLPATAAFSQTTVTVGTSTTTQRYPFGSFFGYERSAALYTAAQIGQTGSITQLAWYPTSAKAASPVKIYLKQTTATSPAADTWANTINGAILVYDGSPALTAGSWNTIALTNSFDYFGGTENLLVLVETNHGGSGNGAGSTNPAVRYSSVTSTHRYWQTDTNPPTTETGTSTSNRPNIQVTFVPMANMSYASSTATQTNLTPVLPNTVNQQVIGFQVVTSGGANPLALTDINLNTTGTTNTAEIQNAKIFYTGSSSTFSTTSQFGATVAAPAGAYAVTGSQALKSGANYFWLTYDIAAGATPGNAIDAQITSLTVGGTAYTPSITNPAGVRTIMAPLNGNYTINNTQATGGRNYASFADAISDLNILGISGNVTFNVSTGQTFNESPLVLTATGTNSNAITFQRSGVGANPKIQGTNGAGSADYILTLSGSDYITFDGIDFADNPANATAATKMEQAIRLAGAATDGCKYNTFKNCDIALDKTNTNTTYGIYFSSAATSAAGSNSNNEFLNNAVHNALYGYYVYGNSTYLDDANRIGNQSSGTSSIYDLGNGTSTGYGVYYAYQTNFKLHNTAINNFSTSGSLYGINSFGSGTTAEIYNNTISALSTSGTSYSLYGIYMSSGGATSIYSNAISNLSASSTGTSVYGIYVAVTGANIYGNTVDDLRQDGGSSSSIYGINFAGSGTNNIYNNTVSNLLHTAATGAPSLYGLYVSSGTTNNIYGNNISNVSSAAGSTGPSVYGMQVTSGTTNNVYNNTIQEIISSSTGSSSAWGALFSGGTTNNISRNKIYNVATATTGSGIAYGLSVTSGVANVSNNAIYDIRANGATGTPGVRAVNFSGGSNHKLYYNSVYLNGVSSIASHQSAAVYITNSVTTVDMRNNMLVNNYDVATGTRAVAVYRSAVDVTKFATTSNNNLVYAGAPSVKNLLFYDGTNAAQTLADYRLRIGSPRETLAVTENPPFVSATTPFNLNLKTNVSTQAESGGEEIASFVDDYSAVNSRTGYPKAGQANGGGTLPDIGAYEGDFTPKDLTPPTITFTALAGTHLLTNRTLTATITDVNGINTGANGPRLYYRKSGEATYQVAANPTVNGDNYTFTIDYSLLTGGGVQALDRIEYYVAAEDANNNAATNPLGGSGATPPGTTAPATPASYIIQKIYSGNYYVGTSRAVDFATITEAATKLSEGAIDGDVTLQLIDASYSTNETFPIDLTETGKLDPASKIILKPENGVVATISGSSTTAIFKLNKISNFTLDGSNNGTSTRNLTIRNTSTAANTAVIQIVSTGTGAGTNNATLKNLILEAGSNTINTTFGIHAGGTTISTSGTGADNDYLTIENNKISKAAYGIYARGIAGGVLNNLIIKNNEIGGTAAADYIVYRGIDLQHAASPLIETNVISGVYGYAGSSFSISGIEIGSGVTSALINRNKVYDVVQPSTSEYGAYGINIADGTDHLVVNNVIYGMNVSNYSATSTSFNPFGIRIGGGTGHKIYYNSVNLYGSTLATKTVAGSALVVTSTSVTGLDIRNNIFANTMSVTGTAGYQFAVWFPASYNFANATLNHNSYYVTSDANHFVGKIGTTAASGNYTDVLAWRVVSQASNAGNDVASPAVSGTAPFTSDTDLSIPNGTVTSLESGGATVTDINKDFNDVTRPAGTGTAPDIGAYEFEGSTNDLVSPAIANISVTPAGNQCEPVSRTITAEVSDNVAVASVKLKYSFAGVPQTDITMTRSSGNAASGTYTATLPVAPSRNVLVSYSIEASDAKPNTASSTAVTYTDGQLSINAGADQAVNQGSPVTLTATSSNFPSSLKITEVIQNKSGTGVGTIPAYASAGADFLEITNLGNTTADLTGMTLTVVGSGARNYTFGTVTPVTLGAGQVLVLHIGAGTDNAANNYYNTGGTNDGILSTDPSGYVLKTSGGVVLDAVATNGYTFLAASGVTASDWSGNIATSSAGVRRTNAADTNDASDWTISANSTLDLGVANAGLNTINTVANVTWTSVPVTSTQTGREVTYNGLATGTYTFTATYNDGTCTTTDEVVVEVVPPVAPVAGFTATPTMVAANTTVAFTDTSTNLPASWNWVFSPNTVTFVGGTTAASQHPEVRFNAEGKYTVTLTVTNPGGNDDEVKTDYIVVDGTAPVISSVTASPAGVQCTPTARTITATVTDAYAGVNTVTLKYSIAGVAQSDVVMNRTSGDNLNGTYQATLPAAGANNVKVDYHIVATDNKPNTATGTTSSFTDAYPLAVNAGADQTINLGSPVTLTATSPNFPSGLKITEVMQYSLGTGAGTIPAYASAGADFLEITNLSTSTADLTGMTLTVVGVGARNYTFGAITPVTLGAGQVLVLHIGTGTDDAANNYYNTGGTRDAISSTSLTGYILKKASGEIVDAVATNGYTFLAASGVTSSDWSDNIATSSGGVRRTNAADTNDASDWTISTNSTLDLGVANAGLNTINTVVDITWTSVPVTSTQTGAEVTYNGLATGTYTFTATYNDGTCTTTDEVVVEVVPPVAPVAGFTATPTMVAANTTVAFTDTSTNLPASWNWVFSPNTVTFVGGTTAASQHPEVRFNAEGKYTVTLTVTNPGGNDDEVKTDYIVVDGTAPVISSVTASPAGVQCTPTARTITATVTDAYAGVNTVTLKYSIAGVAQSDVVMNRTSGDNLNGTYQATLPAAGANNVKVDYHIVATDNKPNTATGTTSSFTDAYPLAVNAGADQTINLGSPVTLTATSPNMIPGLRITEVIQNKSGTGVGTIPAYASAGSDFLEITNLGTTTADLTGMTLTVVGSGARNYTFGTVTPVTLGAGQVLVLHIGAGTDNAANNYYNTGGTNDGILSTDPSGYVLKTSGGVVLDAVATNGYTFLAASGVTASDWSGNIATSTAGVRRTNATDTNVATDWAISANSTLDLGVSNAGLNTINTVANVTWASVPVTSTQTGREVTYNGLAVGTYTFTASYNDGTCTTTDEVVVEVVPPVAPVAAFTASATTVTNLQTVTFTDQSTNVPDTWNWVFSPNTVTFVGGTSATSQHPQVKFNMAGSYTVTLTASNPGGTDDEEKVGYINVSLDYCTPLYGTGTGSGDFINGVELGTINNQNSGAASGPVYNNYTAQSTDLNMLNQYTLKVTNGNAGSGVVAAWIDYNQNGVFEGTEKLGEVTGLAAGALASINFTVPLTALNGSTRIRVREVWSNTNIDPCNLYTYGETEDYTVNILNPIPMTYVSSVVKQPHGGVVGIGTSGRQMIDIEVVTSGIHPVSQISSFTLNTNGSDNAATDIAAAHLYTTATATFNAATATLVGTATNPNGSFTITPATPVDLVTGTNYFWLTYDLATTGVPGNKIDAEVTHITIDGVDRVPTDNAPAGFRQLEGALAGPYEVGTGFTVPGFATLEEAVTALNTRGVSAAVDFNLINTSYTVTNPLVINRIPGSSSNNVVTFKPAPATVVSITNSGTGRLFDLSEADYVTFDGSNNGTTSRNLTLTTAATANPVIAFSNDATNNIVKNCIVESANTGTSSGAILIGTAATGATGNDNITLQNNTIRNRTGANYANAIYASGTATIANSAITIAGNEIANFTANGVSVTSTGNGDTWSITGNKFYNNLTPNTSQTAINFVPGTTANGNVISDNAIGGQSANAGGSPWLNSGAVAFRGITINAGTVAGTSVQNNVISNIRMSSTSSSSFIGINVTAGKVSVGELTANQIGSATANSITLNGTSTSSGITVASTEPAVIKNNLVRNFSLTSSGAFTGIGTSGSGSGTIESNTVSQIASTSTSTVAGISNGFSGATTIEANQIVNLAKTGANGGVMKGIVHTGSSAANQVLIRNNTVNALTTTSTATGTTTTASLVGISMESSGTALVIEGNSLNELWNTGTSGSTSVYGILNNGSGSNLTIKRNRIFDLRNASTSGTPIIYGIYYNFGISTIETNMISITNGANTNAVQIRGYFENSGALVSNVYYNTIYVGGTSTAGSLTSAAYYRGQNTTLTAKNNIFYNARTGGTGVHTAITNTVTTNWTAANVDNNLMYAANPTTVGQWGGTAATNNRTLATWKTSSAADANSFYSPVVFVNTTNDLRLATNDNCNLDGRGTAIATIDKDINNANRPTTQGSTLATRPDVGFSEFTPDAALAGTWTGSESAVWGTGLNWCRESLPTATSNIVVPQYVSNYPNVTTGTAQVNNLTVSTGATMTVSGGTLEVNGNLTNNGTFSHSNGWVEFKGGAAQVIPGVTFANLRINGSGTKSLGDNVTVNNALDMASGILYTTSYKVTLSPAATIAETGTSHVIGVVQSSADMNAAGAFTFGGLGIKLEPQAGSANFPGVTNVIRHTGITVSGPNGSKSISRIYDIVPVDAAKNANLNVKMTMDYMMHELGTIQEENLVMFKSKTMNGPWEPKGYLTRDNVTKQLSINGITDFSFWTMGDATNPLPVELISFTAVKKGNNALLNWATAMEKNNQGFEVQVSEDGREFRALGFVEGKGGNSMQQYSFTDTEEGKFGTRYYRLKQLDLDGTAAYYGPRAVQFETLKLTVSAHPNPFVGEVNLTIQSAKAEVATVSITDMAGKTVYQKQVKVAKGLNTVKVELNNNHATGIYLMTTQMGSERLHTKLIKQ</sequence>
<evidence type="ECO:0000313" key="4">
    <source>
        <dbReference type="EMBL" id="KAA9340049.1"/>
    </source>
</evidence>
<dbReference type="Proteomes" id="UP000326570">
    <property type="component" value="Unassembled WGS sequence"/>
</dbReference>
<dbReference type="Pfam" id="PF20009">
    <property type="entry name" value="GEVED"/>
    <property type="match status" value="1"/>
</dbReference>
<feature type="domain" description="PKD" evidence="2">
    <location>
        <begin position="2083"/>
        <end position="2157"/>
    </location>
</feature>